<protein>
    <submittedName>
        <fullName evidence="1">Glycosyltransferase family 2 protein</fullName>
    </submittedName>
</protein>
<organism evidence="1 2">
    <name type="scientific">Metamycoplasma neophronis</name>
    <dbReference type="NCBI Taxonomy" id="872983"/>
    <lineage>
        <taxon>Bacteria</taxon>
        <taxon>Bacillati</taxon>
        <taxon>Mycoplasmatota</taxon>
        <taxon>Mycoplasmoidales</taxon>
        <taxon>Metamycoplasmataceae</taxon>
        <taxon>Metamycoplasma</taxon>
    </lineage>
</organism>
<reference evidence="1" key="1">
    <citation type="submission" date="2019-06" db="EMBL/GenBank/DDBJ databases">
        <title>Mycoplasma neophronis type strain whole genome sequence.</title>
        <authorList>
            <person name="Spergser J."/>
        </authorList>
    </citation>
    <scope>NUCLEOTIDE SEQUENCE [LARGE SCALE GENOMIC DNA]</scope>
    <source>
        <strain evidence="1">DSM 24097</strain>
    </source>
</reference>
<name>A0ABY2Z086_9BACT</name>
<dbReference type="SUPFAM" id="SSF53448">
    <property type="entry name" value="Nucleotide-diphospho-sugar transferases"/>
    <property type="match status" value="1"/>
</dbReference>
<dbReference type="InterPro" id="IPR029044">
    <property type="entry name" value="Nucleotide-diphossugar_trans"/>
</dbReference>
<dbReference type="RefSeq" id="WP_140914821.1">
    <property type="nucleotide sequence ID" value="NZ_VHHP01000004.1"/>
</dbReference>
<dbReference type="Gene3D" id="3.90.550.10">
    <property type="entry name" value="Spore Coat Polysaccharide Biosynthesis Protein SpsA, Chain A"/>
    <property type="match status" value="1"/>
</dbReference>
<proteinExistence type="predicted"/>
<evidence type="ECO:0000313" key="2">
    <source>
        <dbReference type="Proteomes" id="UP000316851"/>
    </source>
</evidence>
<sequence>MANKNLTIIVPIYRPSISLDDIFYNITKQKDQNFNVIVVIDHPNEEAFDSITKFQEKFGSETKIIINSAHQHIDLVLKQAAEYVQTDYIYVLYSYSKLKSEFTKHINEYLNKIALKPDVIEISSSLRGLVNFDFRKQKVEENMVIDLDKNFDPLALATPFSFDCIIKSSIFSKVYETLKNKDMNLQYSPILVYKSLIHASTFTYLKTTWIEDWNYEIMLLNPKSISRGWNTILASATNLSEEKQQALRFAEFMDLAFYFAGYVGACKFKKNTQEARSIKNIKIALEAEIKKRMPTWIEETETNPYFVRFNAKSLIKIIENVSDWESILKKFLW</sequence>
<dbReference type="EMBL" id="VHHP01000004">
    <property type="protein sequence ID" value="TPR53856.1"/>
    <property type="molecule type" value="Genomic_DNA"/>
</dbReference>
<comment type="caution">
    <text evidence="1">The sequence shown here is derived from an EMBL/GenBank/DDBJ whole genome shotgun (WGS) entry which is preliminary data.</text>
</comment>
<dbReference type="Proteomes" id="UP000316851">
    <property type="component" value="Unassembled WGS sequence"/>
</dbReference>
<gene>
    <name evidence="1" type="ORF">FJR74_01675</name>
</gene>
<accession>A0ABY2Z086</accession>
<keyword evidence="2" id="KW-1185">Reference proteome</keyword>
<evidence type="ECO:0000313" key="1">
    <source>
        <dbReference type="EMBL" id="TPR53856.1"/>
    </source>
</evidence>